<evidence type="ECO:0000313" key="5">
    <source>
        <dbReference type="Proteomes" id="UP000033995"/>
    </source>
</evidence>
<evidence type="ECO:0000259" key="3">
    <source>
        <dbReference type="PROSITE" id="PS51755"/>
    </source>
</evidence>
<proteinExistence type="predicted"/>
<evidence type="ECO:0000313" key="4">
    <source>
        <dbReference type="EMBL" id="KKP47932.1"/>
    </source>
</evidence>
<protein>
    <submittedName>
        <fullName evidence="4">Two component transcriptional regulator, winged helix family</fullName>
    </submittedName>
</protein>
<dbReference type="GO" id="GO:0003677">
    <property type="term" value="F:DNA binding"/>
    <property type="evidence" value="ECO:0007669"/>
    <property type="project" value="UniProtKB-UniRule"/>
</dbReference>
<feature type="DNA-binding region" description="OmpR/PhoB-type" evidence="2">
    <location>
        <begin position="233"/>
        <end position="336"/>
    </location>
</feature>
<comment type="caution">
    <text evidence="4">The sequence shown here is derived from an EMBL/GenBank/DDBJ whole genome shotgun (WGS) entry which is preliminary data.</text>
</comment>
<dbReference type="InterPro" id="IPR036388">
    <property type="entry name" value="WH-like_DNA-bd_sf"/>
</dbReference>
<dbReference type="Proteomes" id="UP000033995">
    <property type="component" value="Unassembled WGS sequence"/>
</dbReference>
<dbReference type="Gene3D" id="1.10.10.10">
    <property type="entry name" value="Winged helix-like DNA-binding domain superfamily/Winged helix DNA-binding domain"/>
    <property type="match status" value="1"/>
</dbReference>
<evidence type="ECO:0000256" key="2">
    <source>
        <dbReference type="PROSITE-ProRule" id="PRU01091"/>
    </source>
</evidence>
<feature type="domain" description="OmpR/PhoB-type" evidence="3">
    <location>
        <begin position="233"/>
        <end position="336"/>
    </location>
</feature>
<accession>A0A0G0CWY3</accession>
<dbReference type="SUPFAM" id="SSF46894">
    <property type="entry name" value="C-terminal effector domain of the bipartite response regulators"/>
    <property type="match status" value="1"/>
</dbReference>
<name>A0A0G0CWY3_9BACT</name>
<dbReference type="CDD" id="cd00383">
    <property type="entry name" value="trans_reg_C"/>
    <property type="match status" value="1"/>
</dbReference>
<dbReference type="AlphaFoldDB" id="A0A0G0CWY3"/>
<gene>
    <name evidence="4" type="ORF">UR38_C0002G0035</name>
</gene>
<dbReference type="EMBL" id="LBOZ01000002">
    <property type="protein sequence ID" value="KKP47932.1"/>
    <property type="molecule type" value="Genomic_DNA"/>
</dbReference>
<dbReference type="InterPro" id="IPR001867">
    <property type="entry name" value="OmpR/PhoB-type_DNA-bd"/>
</dbReference>
<dbReference type="GO" id="GO:0006355">
    <property type="term" value="P:regulation of DNA-templated transcription"/>
    <property type="evidence" value="ECO:0007669"/>
    <property type="project" value="InterPro"/>
</dbReference>
<dbReference type="Pfam" id="PF00486">
    <property type="entry name" value="Trans_reg_C"/>
    <property type="match status" value="1"/>
</dbReference>
<evidence type="ECO:0000256" key="1">
    <source>
        <dbReference type="ARBA" id="ARBA00023125"/>
    </source>
</evidence>
<dbReference type="InterPro" id="IPR016032">
    <property type="entry name" value="Sig_transdc_resp-reg_C-effctor"/>
</dbReference>
<dbReference type="SMART" id="SM00862">
    <property type="entry name" value="Trans_reg_C"/>
    <property type="match status" value="1"/>
</dbReference>
<keyword evidence="1 2" id="KW-0238">DNA-binding</keyword>
<dbReference type="GO" id="GO:0000160">
    <property type="term" value="P:phosphorelay signal transduction system"/>
    <property type="evidence" value="ECO:0007669"/>
    <property type="project" value="InterPro"/>
</dbReference>
<reference evidence="4 5" key="1">
    <citation type="journal article" date="2015" name="Nature">
        <title>rRNA introns, odd ribosomes, and small enigmatic genomes across a large radiation of phyla.</title>
        <authorList>
            <person name="Brown C.T."/>
            <person name="Hug L.A."/>
            <person name="Thomas B.C."/>
            <person name="Sharon I."/>
            <person name="Castelle C.J."/>
            <person name="Singh A."/>
            <person name="Wilkins M.J."/>
            <person name="Williams K.H."/>
            <person name="Banfield J.F."/>
        </authorList>
    </citation>
    <scope>NUCLEOTIDE SEQUENCE [LARGE SCALE GENOMIC DNA]</scope>
</reference>
<sequence>MNYPKVNIVTDITGDLEAQYLCFLAKGISTGEYQDGGFAVTPNLERGNPKTVYFPNLPYSKNFWRTINFNPNKNFSTTYPQSAIDEIKLHLIKFKKDNLRSGIEKIKKDWQKIEESFFNDVDKFLDFKKAISKVHEINVLITPFGTLGSFNPPRIGNKFNLLVTSRVDLPAGNIGAGILQNLYIVENWIGGEINEEKYLKRMSAISFIFENTIFKKYYPNFKNIIRSQFSFSKDTITKSNKYLVKLGFPQKEIKINLENIIFSKQEKDLLTALIKNKGKILDFDQVANIIWKDKADDKFSLEAMAKLVENLRRKIKTLGINKEVIFTKRGKGYIFN</sequence>
<organism evidence="4 5">
    <name type="scientific">Candidatus Woesebacteria bacterium GW2011_GWA2_33_28</name>
    <dbReference type="NCBI Taxonomy" id="1618561"/>
    <lineage>
        <taxon>Bacteria</taxon>
        <taxon>Candidatus Woeseibacteriota</taxon>
    </lineage>
</organism>
<dbReference type="PROSITE" id="PS51755">
    <property type="entry name" value="OMPR_PHOB"/>
    <property type="match status" value="1"/>
</dbReference>